<keyword evidence="6" id="KW-0449">Lipoprotein</keyword>
<dbReference type="EMBL" id="PDWN01000002">
    <property type="protein sequence ID" value="KAF1697016.1"/>
    <property type="molecule type" value="Genomic_DNA"/>
</dbReference>
<keyword evidence="2" id="KW-1003">Cell membrane</keyword>
<dbReference type="RefSeq" id="WP_162408484.1">
    <property type="nucleotide sequence ID" value="NZ_CP093331.1"/>
</dbReference>
<proteinExistence type="inferred from homology"/>
<evidence type="ECO:0000313" key="8">
    <source>
        <dbReference type="EMBL" id="KAF1697016.1"/>
    </source>
</evidence>
<keyword evidence="3 7" id="KW-0732">Signal</keyword>
<evidence type="ECO:0000256" key="3">
    <source>
        <dbReference type="ARBA" id="ARBA00022729"/>
    </source>
</evidence>
<evidence type="ECO:0000256" key="6">
    <source>
        <dbReference type="ARBA" id="ARBA00023288"/>
    </source>
</evidence>
<protein>
    <submittedName>
        <fullName evidence="8">Entericidin</fullName>
    </submittedName>
</protein>
<feature type="chain" id="PRO_5047323180" evidence="7">
    <location>
        <begin position="21"/>
        <end position="50"/>
    </location>
</feature>
<feature type="signal peptide" evidence="7">
    <location>
        <begin position="1"/>
        <end position="20"/>
    </location>
</feature>
<evidence type="ECO:0000256" key="5">
    <source>
        <dbReference type="ARBA" id="ARBA00023139"/>
    </source>
</evidence>
<name>A0ABQ6ZAY1_9GAMM</name>
<sequence length="50" mass="5233">MKRIIALTLLSLFSVSMLSACNTVSGAGKDIEAAGDKIDDKAQDCKDGKC</sequence>
<evidence type="ECO:0000313" key="9">
    <source>
        <dbReference type="Proteomes" id="UP000788419"/>
    </source>
</evidence>
<evidence type="ECO:0000256" key="7">
    <source>
        <dbReference type="SAM" id="SignalP"/>
    </source>
</evidence>
<comment type="similarity">
    <text evidence="1">Belongs to the EcnA/EcnB lipoprotein family.</text>
</comment>
<reference evidence="8 9" key="1">
    <citation type="submission" date="2017-10" db="EMBL/GenBank/DDBJ databases">
        <title>Whole genome sequencing of members of genus Pseudoxanthomonas.</title>
        <authorList>
            <person name="Kumar S."/>
            <person name="Bansal K."/>
            <person name="Kaur A."/>
            <person name="Patil P."/>
            <person name="Sharma S."/>
            <person name="Patil P.B."/>
        </authorList>
    </citation>
    <scope>NUCLEOTIDE SEQUENCE [LARGE SCALE GENOMIC DNA]</scope>
    <source>
        <strain evidence="8 9">DSM 17801</strain>
    </source>
</reference>
<keyword evidence="9" id="KW-1185">Reference proteome</keyword>
<organism evidence="8 9">
    <name type="scientific">Pseudoxanthomonas daejeonensis</name>
    <dbReference type="NCBI Taxonomy" id="266062"/>
    <lineage>
        <taxon>Bacteria</taxon>
        <taxon>Pseudomonadati</taxon>
        <taxon>Pseudomonadota</taxon>
        <taxon>Gammaproteobacteria</taxon>
        <taxon>Lysobacterales</taxon>
        <taxon>Lysobacteraceae</taxon>
        <taxon>Pseudoxanthomonas</taxon>
    </lineage>
</organism>
<dbReference type="InterPro" id="IPR012556">
    <property type="entry name" value="Entericidin"/>
</dbReference>
<evidence type="ECO:0000256" key="2">
    <source>
        <dbReference type="ARBA" id="ARBA00022475"/>
    </source>
</evidence>
<dbReference type="Pfam" id="PF08085">
    <property type="entry name" value="Entericidin"/>
    <property type="match status" value="1"/>
</dbReference>
<evidence type="ECO:0000256" key="4">
    <source>
        <dbReference type="ARBA" id="ARBA00023136"/>
    </source>
</evidence>
<dbReference type="Proteomes" id="UP000788419">
    <property type="component" value="Unassembled WGS sequence"/>
</dbReference>
<evidence type="ECO:0000256" key="1">
    <source>
        <dbReference type="ARBA" id="ARBA00010296"/>
    </source>
</evidence>
<comment type="caution">
    <text evidence="8">The sequence shown here is derived from an EMBL/GenBank/DDBJ whole genome shotgun (WGS) entry which is preliminary data.</text>
</comment>
<dbReference type="PROSITE" id="PS51257">
    <property type="entry name" value="PROKAR_LIPOPROTEIN"/>
    <property type="match status" value="1"/>
</dbReference>
<keyword evidence="4" id="KW-0472">Membrane</keyword>
<gene>
    <name evidence="8" type="ORF">CSC65_02980</name>
</gene>
<keyword evidence="5" id="KW-0564">Palmitate</keyword>
<accession>A0ABQ6ZAY1</accession>